<accession>A0A5C3MX77</accession>
<organism evidence="1 2">
    <name type="scientific">Heliocybe sulcata</name>
    <dbReference type="NCBI Taxonomy" id="5364"/>
    <lineage>
        <taxon>Eukaryota</taxon>
        <taxon>Fungi</taxon>
        <taxon>Dikarya</taxon>
        <taxon>Basidiomycota</taxon>
        <taxon>Agaricomycotina</taxon>
        <taxon>Agaricomycetes</taxon>
        <taxon>Gloeophyllales</taxon>
        <taxon>Gloeophyllaceae</taxon>
        <taxon>Heliocybe</taxon>
    </lineage>
</organism>
<gene>
    <name evidence="1" type="ORF">OE88DRAFT_1647311</name>
</gene>
<keyword evidence="2" id="KW-1185">Reference proteome</keyword>
<sequence length="144" mass="15852">MPRLSFPSLPLLPVGAHAQGAHTHQLIASIIGFRLPPHNASLARPTSPFSTTAPLFGNYAHHSSYCGTAASMQGLIRHSARTRLVAHFKLGYKRAPAGTTLRGDDRIGRRVGYRVVGVMCALWMSARHKRWLAEVGFLFMFDCE</sequence>
<name>A0A5C3MX77_9AGAM</name>
<dbReference type="EMBL" id="ML213520">
    <property type="protein sequence ID" value="TFK48348.1"/>
    <property type="molecule type" value="Genomic_DNA"/>
</dbReference>
<evidence type="ECO:0000313" key="2">
    <source>
        <dbReference type="Proteomes" id="UP000305948"/>
    </source>
</evidence>
<proteinExistence type="predicted"/>
<protein>
    <submittedName>
        <fullName evidence="1">Uncharacterized protein</fullName>
    </submittedName>
</protein>
<dbReference type="Proteomes" id="UP000305948">
    <property type="component" value="Unassembled WGS sequence"/>
</dbReference>
<dbReference type="AlphaFoldDB" id="A0A5C3MX77"/>
<reference evidence="1 2" key="1">
    <citation type="journal article" date="2019" name="Nat. Ecol. Evol.">
        <title>Megaphylogeny resolves global patterns of mushroom evolution.</title>
        <authorList>
            <person name="Varga T."/>
            <person name="Krizsan K."/>
            <person name="Foldi C."/>
            <person name="Dima B."/>
            <person name="Sanchez-Garcia M."/>
            <person name="Sanchez-Ramirez S."/>
            <person name="Szollosi G.J."/>
            <person name="Szarkandi J.G."/>
            <person name="Papp V."/>
            <person name="Albert L."/>
            <person name="Andreopoulos W."/>
            <person name="Angelini C."/>
            <person name="Antonin V."/>
            <person name="Barry K.W."/>
            <person name="Bougher N.L."/>
            <person name="Buchanan P."/>
            <person name="Buyck B."/>
            <person name="Bense V."/>
            <person name="Catcheside P."/>
            <person name="Chovatia M."/>
            <person name="Cooper J."/>
            <person name="Damon W."/>
            <person name="Desjardin D."/>
            <person name="Finy P."/>
            <person name="Geml J."/>
            <person name="Haridas S."/>
            <person name="Hughes K."/>
            <person name="Justo A."/>
            <person name="Karasinski D."/>
            <person name="Kautmanova I."/>
            <person name="Kiss B."/>
            <person name="Kocsube S."/>
            <person name="Kotiranta H."/>
            <person name="LaButti K.M."/>
            <person name="Lechner B.E."/>
            <person name="Liimatainen K."/>
            <person name="Lipzen A."/>
            <person name="Lukacs Z."/>
            <person name="Mihaltcheva S."/>
            <person name="Morgado L.N."/>
            <person name="Niskanen T."/>
            <person name="Noordeloos M.E."/>
            <person name="Ohm R.A."/>
            <person name="Ortiz-Santana B."/>
            <person name="Ovrebo C."/>
            <person name="Racz N."/>
            <person name="Riley R."/>
            <person name="Savchenko A."/>
            <person name="Shiryaev A."/>
            <person name="Soop K."/>
            <person name="Spirin V."/>
            <person name="Szebenyi C."/>
            <person name="Tomsovsky M."/>
            <person name="Tulloss R.E."/>
            <person name="Uehling J."/>
            <person name="Grigoriev I.V."/>
            <person name="Vagvolgyi C."/>
            <person name="Papp T."/>
            <person name="Martin F.M."/>
            <person name="Miettinen O."/>
            <person name="Hibbett D.S."/>
            <person name="Nagy L.G."/>
        </authorList>
    </citation>
    <scope>NUCLEOTIDE SEQUENCE [LARGE SCALE GENOMIC DNA]</scope>
    <source>
        <strain evidence="1 2">OMC1185</strain>
    </source>
</reference>
<evidence type="ECO:0000313" key="1">
    <source>
        <dbReference type="EMBL" id="TFK48348.1"/>
    </source>
</evidence>